<dbReference type="PANTHER" id="PTHR14145">
    <property type="entry name" value="26S PROTESOME SUBUNIT 6"/>
    <property type="match status" value="1"/>
</dbReference>
<dbReference type="GO" id="GO:0005737">
    <property type="term" value="C:cytoplasm"/>
    <property type="evidence" value="ECO:0007669"/>
    <property type="project" value="UniProtKB-SubCell"/>
</dbReference>
<keyword evidence="3" id="KW-0963">Cytoplasm</keyword>
<accession>A0A4P9YRQ9</accession>
<keyword evidence="8" id="KW-1185">Reference proteome</keyword>
<gene>
    <name evidence="7" type="ORF">SYNPS1DRAFT_20084</name>
</gene>
<evidence type="ECO:0000313" key="7">
    <source>
        <dbReference type="EMBL" id="RKP22424.1"/>
    </source>
</evidence>
<protein>
    <submittedName>
        <fullName evidence="7">26S proteasome subunit RPN7-domain-containing protein</fullName>
    </submittedName>
</protein>
<dbReference type="Gene3D" id="1.25.40.570">
    <property type="match status" value="1"/>
</dbReference>
<feature type="domain" description="26S proteasome regulatory subunit Rpn7 N-terminal" evidence="6">
    <location>
        <begin position="72"/>
        <end position="249"/>
    </location>
</feature>
<proteinExistence type="predicted"/>
<evidence type="ECO:0000256" key="3">
    <source>
        <dbReference type="ARBA" id="ARBA00022490"/>
    </source>
</evidence>
<organism evidence="7 8">
    <name type="scientific">Syncephalis pseudoplumigaleata</name>
    <dbReference type="NCBI Taxonomy" id="1712513"/>
    <lineage>
        <taxon>Eukaryota</taxon>
        <taxon>Fungi</taxon>
        <taxon>Fungi incertae sedis</taxon>
        <taxon>Zoopagomycota</taxon>
        <taxon>Zoopagomycotina</taxon>
        <taxon>Zoopagomycetes</taxon>
        <taxon>Zoopagales</taxon>
        <taxon>Piptocephalidaceae</taxon>
        <taxon>Syncephalis</taxon>
    </lineage>
</organism>
<dbReference type="OrthoDB" id="422427at2759"/>
<evidence type="ECO:0000313" key="8">
    <source>
        <dbReference type="Proteomes" id="UP000278143"/>
    </source>
</evidence>
<dbReference type="EMBL" id="KZ992126">
    <property type="protein sequence ID" value="RKP22424.1"/>
    <property type="molecule type" value="Genomic_DNA"/>
</dbReference>
<dbReference type="InterPro" id="IPR045135">
    <property type="entry name" value="Rpn7_N"/>
</dbReference>
<dbReference type="Pfam" id="PF10602">
    <property type="entry name" value="RPN7"/>
    <property type="match status" value="1"/>
</dbReference>
<reference evidence="8" key="1">
    <citation type="journal article" date="2018" name="Nat. Microbiol.">
        <title>Leveraging single-cell genomics to expand the fungal tree of life.</title>
        <authorList>
            <person name="Ahrendt S.R."/>
            <person name="Quandt C.A."/>
            <person name="Ciobanu D."/>
            <person name="Clum A."/>
            <person name="Salamov A."/>
            <person name="Andreopoulos B."/>
            <person name="Cheng J.F."/>
            <person name="Woyke T."/>
            <person name="Pelin A."/>
            <person name="Henrissat B."/>
            <person name="Reynolds N.K."/>
            <person name="Benny G.L."/>
            <person name="Smith M.E."/>
            <person name="James T.Y."/>
            <person name="Grigoriev I.V."/>
        </authorList>
    </citation>
    <scope>NUCLEOTIDE SEQUENCE [LARGE SCALE GENOMIC DNA]</scope>
    <source>
        <strain evidence="8">Benny S71-1</strain>
    </source>
</reference>
<name>A0A4P9YRQ9_9FUNG</name>
<keyword evidence="4" id="KW-0736">Signalosome</keyword>
<comment type="subcellular location">
    <subcellularLocation>
        <location evidence="2">Cytoplasm</location>
    </subcellularLocation>
    <subcellularLocation>
        <location evidence="1">Nucleus</location>
    </subcellularLocation>
</comment>
<evidence type="ECO:0000259" key="6">
    <source>
        <dbReference type="Pfam" id="PF10602"/>
    </source>
</evidence>
<evidence type="ECO:0000256" key="5">
    <source>
        <dbReference type="ARBA" id="ARBA00023242"/>
    </source>
</evidence>
<dbReference type="InterPro" id="IPR019585">
    <property type="entry name" value="Rpn7/CSN1"/>
</dbReference>
<sequence length="291" mass="33312">MYTRTHTRDIGHVKIERLVFIAERCSSLQVEAYRLALAEIKANTLNAKRYKQLILKLNAALESHGQSPMEFDAQWVEQTETKVKRRYDELEADLKGFRSNLIKESIRIGLHELADHHYAYGDLNNALRNYSRAREYCSTAAQTIENCLSIVRISHEMNNMSQVASQVIKAQSIPEAQEDASIAAKLKASLAITKLDTSKYRQVAQMLTEIDFTAFTNARYEDVIAPNDIAVYGGLCALATFNRADLKAKVLDSPNFRQYLELEPQIRELILAFYYADYEKCMREKEEANIQ</sequence>
<dbReference type="Proteomes" id="UP000278143">
    <property type="component" value="Unassembled WGS sequence"/>
</dbReference>
<keyword evidence="7" id="KW-0647">Proteasome</keyword>
<evidence type="ECO:0000256" key="4">
    <source>
        <dbReference type="ARBA" id="ARBA00022790"/>
    </source>
</evidence>
<keyword evidence="5" id="KW-0539">Nucleus</keyword>
<evidence type="ECO:0000256" key="2">
    <source>
        <dbReference type="ARBA" id="ARBA00004496"/>
    </source>
</evidence>
<evidence type="ECO:0000256" key="1">
    <source>
        <dbReference type="ARBA" id="ARBA00004123"/>
    </source>
</evidence>
<dbReference type="GO" id="GO:0000502">
    <property type="term" value="C:proteasome complex"/>
    <property type="evidence" value="ECO:0007669"/>
    <property type="project" value="UniProtKB-KW"/>
</dbReference>
<dbReference type="GO" id="GO:0008180">
    <property type="term" value="C:COP9 signalosome"/>
    <property type="evidence" value="ECO:0007669"/>
    <property type="project" value="UniProtKB-KW"/>
</dbReference>
<dbReference type="AlphaFoldDB" id="A0A4P9YRQ9"/>
<dbReference type="PANTHER" id="PTHR14145:SF2">
    <property type="entry name" value="COP9 SIGNALOSOME COMPLEX SUBUNIT 1"/>
    <property type="match status" value="1"/>
</dbReference>